<gene>
    <name evidence="1" type="ORF">A2758_00835</name>
</gene>
<evidence type="ECO:0000313" key="1">
    <source>
        <dbReference type="EMBL" id="OHA91637.1"/>
    </source>
</evidence>
<comment type="caution">
    <text evidence="1">The sequence shown here is derived from an EMBL/GenBank/DDBJ whole genome shotgun (WGS) entry which is preliminary data.</text>
</comment>
<reference evidence="1 2" key="1">
    <citation type="journal article" date="2016" name="Nat. Commun.">
        <title>Thousands of microbial genomes shed light on interconnected biogeochemical processes in an aquifer system.</title>
        <authorList>
            <person name="Anantharaman K."/>
            <person name="Brown C.T."/>
            <person name="Hug L.A."/>
            <person name="Sharon I."/>
            <person name="Castelle C.J."/>
            <person name="Probst A.J."/>
            <person name="Thomas B.C."/>
            <person name="Singh A."/>
            <person name="Wilkins M.J."/>
            <person name="Karaoz U."/>
            <person name="Brodie E.L."/>
            <person name="Williams K.H."/>
            <person name="Hubbard S.S."/>
            <person name="Banfield J.F."/>
        </authorList>
    </citation>
    <scope>NUCLEOTIDE SEQUENCE [LARGE SCALE GENOMIC DNA]</scope>
</reference>
<organism evidence="1 2">
    <name type="scientific">Candidatus Zambryskibacteria bacterium RIFCSPHIGHO2_01_FULL_49_18</name>
    <dbReference type="NCBI Taxonomy" id="1802740"/>
    <lineage>
        <taxon>Bacteria</taxon>
        <taxon>Candidatus Zambryskiibacteriota</taxon>
    </lineage>
</organism>
<name>A0A1G2T2W8_9BACT</name>
<dbReference type="AlphaFoldDB" id="A0A1G2T2W8"/>
<sequence length="81" mass="9289">MLRLTQTRAIRPEGGTMKATMFSVHRDRCGTRFLMFEGRGVSIPNRVSDRMAITHAAHQAYVARDEAHLETLLMRVFWVNA</sequence>
<protein>
    <submittedName>
        <fullName evidence="1">Uncharacterized protein</fullName>
    </submittedName>
</protein>
<accession>A0A1G2T2W8</accession>
<dbReference type="EMBL" id="MHVJ01000011">
    <property type="protein sequence ID" value="OHA91637.1"/>
    <property type="molecule type" value="Genomic_DNA"/>
</dbReference>
<evidence type="ECO:0000313" key="2">
    <source>
        <dbReference type="Proteomes" id="UP000178612"/>
    </source>
</evidence>
<proteinExistence type="predicted"/>
<dbReference type="Proteomes" id="UP000178612">
    <property type="component" value="Unassembled WGS sequence"/>
</dbReference>